<dbReference type="CTD" id="78775664"/>
<organism evidence="3 4">
    <name type="scientific">Caenorhabditis remanei</name>
    <name type="common">Caenorhabditis vulgaris</name>
    <dbReference type="NCBI Taxonomy" id="31234"/>
    <lineage>
        <taxon>Eukaryota</taxon>
        <taxon>Metazoa</taxon>
        <taxon>Ecdysozoa</taxon>
        <taxon>Nematoda</taxon>
        <taxon>Chromadorea</taxon>
        <taxon>Rhabditida</taxon>
        <taxon>Rhabditina</taxon>
        <taxon>Rhabditomorpha</taxon>
        <taxon>Rhabditoidea</taxon>
        <taxon>Rhabditidae</taxon>
        <taxon>Peloderinae</taxon>
        <taxon>Caenorhabditis</taxon>
    </lineage>
</organism>
<gene>
    <name evidence="2" type="ORF">GCK72_012945</name>
    <name evidence="3" type="ORF">GCK72_012949</name>
</gene>
<accession>A0A6A5GPQ1</accession>
<keyword evidence="1" id="KW-0732">Signal</keyword>
<dbReference type="Proteomes" id="UP000483820">
    <property type="component" value="Chromosome IV"/>
</dbReference>
<dbReference type="RefSeq" id="XP_053584294.1">
    <property type="nucleotide sequence ID" value="XM_053729522.1"/>
</dbReference>
<dbReference type="EMBL" id="WUAV01000004">
    <property type="protein sequence ID" value="KAF1756496.1"/>
    <property type="molecule type" value="Genomic_DNA"/>
</dbReference>
<dbReference type="AlphaFoldDB" id="A0A6A5GPQ1"/>
<evidence type="ECO:0000313" key="2">
    <source>
        <dbReference type="EMBL" id="KAF1756492.1"/>
    </source>
</evidence>
<feature type="chain" id="PRO_5033874077" evidence="1">
    <location>
        <begin position="23"/>
        <end position="98"/>
    </location>
</feature>
<reference evidence="3 4" key="1">
    <citation type="submission" date="2019-12" db="EMBL/GenBank/DDBJ databases">
        <title>Chromosome-level assembly of the Caenorhabditis remanei genome.</title>
        <authorList>
            <person name="Teterina A.A."/>
            <person name="Willis J.H."/>
            <person name="Phillips P.C."/>
        </authorList>
    </citation>
    <scope>NUCLEOTIDE SEQUENCE [LARGE SCALE GENOMIC DNA]</scope>
    <source>
        <strain evidence="3 4">PX506</strain>
        <tissue evidence="3">Whole organism</tissue>
    </source>
</reference>
<evidence type="ECO:0000313" key="4">
    <source>
        <dbReference type="Proteomes" id="UP000483820"/>
    </source>
</evidence>
<evidence type="ECO:0000256" key="1">
    <source>
        <dbReference type="SAM" id="SignalP"/>
    </source>
</evidence>
<comment type="caution">
    <text evidence="3">The sequence shown here is derived from an EMBL/GenBank/DDBJ whole genome shotgun (WGS) entry which is preliminary data.</text>
</comment>
<sequence length="98" mass="11431">MVIVIETMFLFLLIFVPTAVIGQDTTVSTVLDPQCVEEFHKILSRNRTVFNKVYDVDLNEEWMDRNLAEELGNNELELSKRSKESVTLFQDLHQMKLI</sequence>
<name>A0A6A5GPQ1_CAERE</name>
<dbReference type="KEGG" id="crq:GCK72_012945"/>
<feature type="signal peptide" evidence="1">
    <location>
        <begin position="1"/>
        <end position="22"/>
    </location>
</feature>
<dbReference type="EMBL" id="WUAV01000004">
    <property type="protein sequence ID" value="KAF1756492.1"/>
    <property type="molecule type" value="Genomic_DNA"/>
</dbReference>
<dbReference type="GeneID" id="78775664"/>
<protein>
    <submittedName>
        <fullName evidence="3">Uncharacterized protein</fullName>
    </submittedName>
</protein>
<evidence type="ECO:0000313" key="3">
    <source>
        <dbReference type="EMBL" id="KAF1756496.1"/>
    </source>
</evidence>
<proteinExistence type="predicted"/>